<reference evidence="6 7" key="1">
    <citation type="submission" date="2017-05" db="EMBL/GenBank/DDBJ databases">
        <title>Full genome sequence of Pseudorhodoplanes sinuspersici.</title>
        <authorList>
            <person name="Dastgheib S.M.M."/>
            <person name="Shavandi M."/>
            <person name="Tirandaz H."/>
        </authorList>
    </citation>
    <scope>NUCLEOTIDE SEQUENCE [LARGE SCALE GENOMIC DNA]</scope>
    <source>
        <strain evidence="6 7">RIPI110</strain>
    </source>
</reference>
<dbReference type="Gene3D" id="3.20.20.30">
    <property type="entry name" value="Luciferase-like domain"/>
    <property type="match status" value="1"/>
</dbReference>
<dbReference type="InterPro" id="IPR050172">
    <property type="entry name" value="SsuD_RutA_monooxygenase"/>
</dbReference>
<evidence type="ECO:0000313" key="7">
    <source>
        <dbReference type="Proteomes" id="UP000194137"/>
    </source>
</evidence>
<evidence type="ECO:0000256" key="3">
    <source>
        <dbReference type="ARBA" id="ARBA00023002"/>
    </source>
</evidence>
<dbReference type="PANTHER" id="PTHR42847:SF4">
    <property type="entry name" value="ALKANESULFONATE MONOOXYGENASE-RELATED"/>
    <property type="match status" value="1"/>
</dbReference>
<keyword evidence="3" id="KW-0560">Oxidoreductase</keyword>
<evidence type="ECO:0000256" key="2">
    <source>
        <dbReference type="ARBA" id="ARBA00022643"/>
    </source>
</evidence>
<dbReference type="AlphaFoldDB" id="A0A1W6ZXD6"/>
<gene>
    <name evidence="6" type="ORF">CAK95_25280</name>
</gene>
<dbReference type="SUPFAM" id="SSF51679">
    <property type="entry name" value="Bacterial luciferase-like"/>
    <property type="match status" value="1"/>
</dbReference>
<dbReference type="CDD" id="cd01094">
    <property type="entry name" value="Alkanesulfonate_monoxygenase"/>
    <property type="match status" value="1"/>
</dbReference>
<dbReference type="Pfam" id="PF00296">
    <property type="entry name" value="Bac_luciferase"/>
    <property type="match status" value="1"/>
</dbReference>
<dbReference type="OrthoDB" id="9814695at2"/>
<evidence type="ECO:0000259" key="5">
    <source>
        <dbReference type="Pfam" id="PF00296"/>
    </source>
</evidence>
<sequence>MMPSQNRMFDRNQFLLGTFASNCSGGMTVTKLPERWNSSWDNNLKLAALLDDAGIDFMLPIARWIGYGGETNFHGSVLETMTWAAGLLARTREITVFATIHTAANHPVVVAKQLATIDQISGGRIGLNIVAGWNKPEYEALGLTLPDDHETRYGYAQEWFDIVRALWTRNQAFDWDGQFFKLKNVLGDPRPGVPLPIINAAGSNQGREFAVRNANFLFTPAIDLSRSTEEIAALKQQAKQVGRDVDVLTFSHVVCRPTEAEAKSYLEHSGKTHADWDAVDNLVRLQFAHAQSFPHDLLALIRDRMAAGHGGFPLTGTPEQVADGIAALHAAGFRGTTLSFVDYVEEFPYFRDNVLPLLEQRGIRIARPASVAAA</sequence>
<dbReference type="Proteomes" id="UP000194137">
    <property type="component" value="Chromosome"/>
</dbReference>
<organism evidence="6 7">
    <name type="scientific">Pseudorhodoplanes sinuspersici</name>
    <dbReference type="NCBI Taxonomy" id="1235591"/>
    <lineage>
        <taxon>Bacteria</taxon>
        <taxon>Pseudomonadati</taxon>
        <taxon>Pseudomonadota</taxon>
        <taxon>Alphaproteobacteria</taxon>
        <taxon>Hyphomicrobiales</taxon>
        <taxon>Pseudorhodoplanes</taxon>
    </lineage>
</organism>
<keyword evidence="2" id="KW-0288">FMN</keyword>
<feature type="domain" description="Luciferase-like" evidence="5">
    <location>
        <begin position="17"/>
        <end position="334"/>
    </location>
</feature>
<evidence type="ECO:0000256" key="4">
    <source>
        <dbReference type="ARBA" id="ARBA00023033"/>
    </source>
</evidence>
<dbReference type="PANTHER" id="PTHR42847">
    <property type="entry name" value="ALKANESULFONATE MONOOXYGENASE"/>
    <property type="match status" value="1"/>
</dbReference>
<dbReference type="STRING" id="1235591.CAK95_25280"/>
<keyword evidence="4" id="KW-0503">Monooxygenase</keyword>
<dbReference type="GO" id="GO:0004497">
    <property type="term" value="F:monooxygenase activity"/>
    <property type="evidence" value="ECO:0007669"/>
    <property type="project" value="UniProtKB-KW"/>
</dbReference>
<name>A0A1W6ZXD6_9HYPH</name>
<dbReference type="InterPro" id="IPR036661">
    <property type="entry name" value="Luciferase-like_sf"/>
</dbReference>
<dbReference type="GO" id="GO:0016705">
    <property type="term" value="F:oxidoreductase activity, acting on paired donors, with incorporation or reduction of molecular oxygen"/>
    <property type="evidence" value="ECO:0007669"/>
    <property type="project" value="InterPro"/>
</dbReference>
<proteinExistence type="predicted"/>
<keyword evidence="1" id="KW-0285">Flavoprotein</keyword>
<dbReference type="KEGG" id="psin:CAK95_25280"/>
<keyword evidence="7" id="KW-1185">Reference proteome</keyword>
<accession>A0A1W6ZXD6</accession>
<evidence type="ECO:0000313" key="6">
    <source>
        <dbReference type="EMBL" id="ARQ02042.1"/>
    </source>
</evidence>
<protein>
    <submittedName>
        <fullName evidence="6">LLM class flavin-dependent oxidoreductase</fullName>
    </submittedName>
</protein>
<dbReference type="EMBL" id="CP021112">
    <property type="protein sequence ID" value="ARQ02042.1"/>
    <property type="molecule type" value="Genomic_DNA"/>
</dbReference>
<dbReference type="InterPro" id="IPR011251">
    <property type="entry name" value="Luciferase-like_dom"/>
</dbReference>
<evidence type="ECO:0000256" key="1">
    <source>
        <dbReference type="ARBA" id="ARBA00022630"/>
    </source>
</evidence>